<dbReference type="InParanoid" id="A0A7N2N7A6"/>
<evidence type="ECO:0000256" key="2">
    <source>
        <dbReference type="SAM" id="MobiDB-lite"/>
    </source>
</evidence>
<dbReference type="Proteomes" id="UP000594261">
    <property type="component" value="Unassembled WGS sequence"/>
</dbReference>
<dbReference type="AlphaFoldDB" id="A0A7N2N7A6"/>
<feature type="coiled-coil region" evidence="1">
    <location>
        <begin position="430"/>
        <end position="469"/>
    </location>
</feature>
<accession>A0A7N2N7A6</accession>
<evidence type="ECO:0000313" key="4">
    <source>
        <dbReference type="Proteomes" id="UP000594261"/>
    </source>
</evidence>
<sequence length="494" mass="54796">MKLRDPWKIVQYIQHRGVFDVPEVGGGESNDNTEDSDAFQQEAIVDVVPINVEDNVIEYCMGDVETEVVPEGGTSRDAIQNEKHDIPDFQKMPKKAKYTHNILRYEMARLDRIRQNQEIVDALELKHISTSLKDYAQSNCAKRKSRASVMIDNDYVTPISDDENGVGSSNSLIHKMVPGRLTRSQGEASIPMVQSTVQSTKTPLEANPSIQSSSSAEATDALTSTTGSTSRNICGPTRGVAVLALIEKSGKLPVHIAAEYDAPVGKNACKLVNQIGVQVRSNLSSYNVKNWKSIDAATRDVVLQSIEEKSRINSENRSKTSGKHRCGTKALAVRVDEETNNNGGQVPELEKIYKDVHFNPNTNRWIQPEDEATYETILEVQEDHCQDPNAIPLTQEEISNLVFKKKSGIIKGLGMRPSSSLVTTASSSSLVEYIHQLESEIIELKEARARDEEERAKEQEARAKQDEVQKNILNFLRRKGYDDAFTYGGGSSSS</sequence>
<evidence type="ECO:0000313" key="3">
    <source>
        <dbReference type="EnsemblPlants" id="QL93p0053_0646:mrna"/>
    </source>
</evidence>
<evidence type="ECO:0000256" key="1">
    <source>
        <dbReference type="SAM" id="Coils"/>
    </source>
</evidence>
<evidence type="ECO:0008006" key="5">
    <source>
        <dbReference type="Google" id="ProtNLM"/>
    </source>
</evidence>
<protein>
    <recommendedName>
        <fullName evidence="5">Transposase</fullName>
    </recommendedName>
</protein>
<feature type="region of interest" description="Disordered" evidence="2">
    <location>
        <begin position="198"/>
        <end position="230"/>
    </location>
</feature>
<organism evidence="3 4">
    <name type="scientific">Quercus lobata</name>
    <name type="common">Valley oak</name>
    <dbReference type="NCBI Taxonomy" id="97700"/>
    <lineage>
        <taxon>Eukaryota</taxon>
        <taxon>Viridiplantae</taxon>
        <taxon>Streptophyta</taxon>
        <taxon>Embryophyta</taxon>
        <taxon>Tracheophyta</taxon>
        <taxon>Spermatophyta</taxon>
        <taxon>Magnoliopsida</taxon>
        <taxon>eudicotyledons</taxon>
        <taxon>Gunneridae</taxon>
        <taxon>Pentapetalae</taxon>
        <taxon>rosids</taxon>
        <taxon>fabids</taxon>
        <taxon>Fagales</taxon>
        <taxon>Fagaceae</taxon>
        <taxon>Quercus</taxon>
    </lineage>
</organism>
<keyword evidence="1" id="KW-0175">Coiled coil</keyword>
<dbReference type="Gramene" id="QL93p0053_0646:mrna">
    <property type="protein sequence ID" value="QL93p0053_0646:mrna"/>
    <property type="gene ID" value="QL93p0053_0646"/>
</dbReference>
<name>A0A7N2N7A6_QUELO</name>
<dbReference type="EnsemblPlants" id="QL93p0053_0646:mrna">
    <property type="protein sequence ID" value="QL93p0053_0646:mrna"/>
    <property type="gene ID" value="QL93p0053_0646"/>
</dbReference>
<keyword evidence="4" id="KW-1185">Reference proteome</keyword>
<reference evidence="3" key="1">
    <citation type="submission" date="2021-01" db="UniProtKB">
        <authorList>
            <consortium name="EnsemblPlants"/>
        </authorList>
    </citation>
    <scope>IDENTIFICATION</scope>
</reference>
<proteinExistence type="predicted"/>